<dbReference type="InterPro" id="IPR025827">
    <property type="entry name" value="Zn_ribbon_recom_dom"/>
</dbReference>
<dbReference type="Pfam" id="PF13412">
    <property type="entry name" value="HTH_24"/>
    <property type="match status" value="1"/>
</dbReference>
<keyword evidence="5" id="KW-1185">Reference proteome</keyword>
<dbReference type="PROSITE" id="PS51736">
    <property type="entry name" value="RECOMBINASES_3"/>
    <property type="match status" value="1"/>
</dbReference>
<sequence>MTRAVIYCRCSTEEESQQDALFKQTAESRLSVARQGWLLVDEYIEAKSGTTTAGRDEYNRLYEELQTDKFDIVVIKSQDRLMRNTKDWYLFIDRLVTNGKKLFMYLEGKFYSADDALITGIKAILAEEYSRELSKKINNAHYYRQRDGRKFILPSRTYGLKRNPDGSVELQKEEAEAIRIMFFLCKSMGCTSIGRYLEENGIRDRNGKVFQAETIRRIIRNPIRCGTVIQNKRHFDFQTGRTMQVPKDQWMIHKNAVPAIVPEQEWQEANEAMDRRKRAYSLNEDQPRGKNPGKYRLSGKIRCGECGSPYYRRYRKKQKKTAAVWQCRNYIHNGRNLAKQGCKNSRETEPEEGRGCDNIHLDEERLSAILEKAAGQYSDVAIADVSEITGIIMQILTETLEQDDPAGQVKHLKKEAERYAGQKQRLLEKLLEDVITDEDYKEKRTQIEQKIENINHQLEKLNDAGSTQNIPEQRLEKIQKRLADGAVRQAEIEVMLDYIEEIEVFPSRLVLTCKPEMHGAEKNPRIEIPLDADFQYASRKESENQRILDYMHDNPRITAKMIAEKEGISLSAANARIRRLKRQGRIHYNGKGGHGEWKVRFIEK</sequence>
<dbReference type="InterPro" id="IPR011109">
    <property type="entry name" value="DNA_bind_recombinase_dom"/>
</dbReference>
<protein>
    <submittedName>
        <fullName evidence="4">DNA invertase Pin-like site-specific DNA recombinase</fullName>
    </submittedName>
</protein>
<dbReference type="InterPro" id="IPR050639">
    <property type="entry name" value="SSR_resolvase"/>
</dbReference>
<dbReference type="Gene3D" id="3.90.1750.20">
    <property type="entry name" value="Putative Large Serine Recombinase, Chain B, Domain 2"/>
    <property type="match status" value="1"/>
</dbReference>
<evidence type="ECO:0000313" key="5">
    <source>
        <dbReference type="Proteomes" id="UP000245845"/>
    </source>
</evidence>
<keyword evidence="1" id="KW-0175">Coiled coil</keyword>
<evidence type="ECO:0000313" key="4">
    <source>
        <dbReference type="EMBL" id="PWJ28297.1"/>
    </source>
</evidence>
<dbReference type="InterPro" id="IPR036388">
    <property type="entry name" value="WH-like_DNA-bd_sf"/>
</dbReference>
<dbReference type="Proteomes" id="UP000245845">
    <property type="component" value="Unassembled WGS sequence"/>
</dbReference>
<dbReference type="InterPro" id="IPR036162">
    <property type="entry name" value="Resolvase-like_N_sf"/>
</dbReference>
<dbReference type="Pfam" id="PF07508">
    <property type="entry name" value="Recombinase"/>
    <property type="match status" value="1"/>
</dbReference>
<dbReference type="InterPro" id="IPR036390">
    <property type="entry name" value="WH_DNA-bd_sf"/>
</dbReference>
<evidence type="ECO:0000259" key="2">
    <source>
        <dbReference type="PROSITE" id="PS51736"/>
    </source>
</evidence>
<feature type="domain" description="Resolvase/invertase-type recombinase catalytic" evidence="2">
    <location>
        <begin position="3"/>
        <end position="148"/>
    </location>
</feature>
<dbReference type="InterPro" id="IPR038109">
    <property type="entry name" value="DNA_bind_recomb_sf"/>
</dbReference>
<dbReference type="Gene3D" id="1.10.10.10">
    <property type="entry name" value="Winged helix-like DNA-binding domain superfamily/Winged helix DNA-binding domain"/>
    <property type="match status" value="1"/>
</dbReference>
<evidence type="ECO:0000259" key="3">
    <source>
        <dbReference type="PROSITE" id="PS51737"/>
    </source>
</evidence>
<dbReference type="EMBL" id="QGDL01000009">
    <property type="protein sequence ID" value="PWJ28297.1"/>
    <property type="molecule type" value="Genomic_DNA"/>
</dbReference>
<dbReference type="RefSeq" id="WP_109732097.1">
    <property type="nucleotide sequence ID" value="NZ_BAAACK010000009.1"/>
</dbReference>
<dbReference type="GO" id="GO:0003677">
    <property type="term" value="F:DNA binding"/>
    <property type="evidence" value="ECO:0007669"/>
    <property type="project" value="InterPro"/>
</dbReference>
<dbReference type="OrthoDB" id="9781670at2"/>
<dbReference type="GO" id="GO:0000150">
    <property type="term" value="F:DNA strand exchange activity"/>
    <property type="evidence" value="ECO:0007669"/>
    <property type="project" value="InterPro"/>
</dbReference>
<dbReference type="PROSITE" id="PS51737">
    <property type="entry name" value="RECOMBINASE_DNA_BIND"/>
    <property type="match status" value="1"/>
</dbReference>
<feature type="coiled-coil region" evidence="1">
    <location>
        <begin position="409"/>
        <end position="464"/>
    </location>
</feature>
<dbReference type="SUPFAM" id="SSF46785">
    <property type="entry name" value="Winged helix' DNA-binding domain"/>
    <property type="match status" value="1"/>
</dbReference>
<comment type="caution">
    <text evidence="4">The sequence shown here is derived from an EMBL/GenBank/DDBJ whole genome shotgun (WGS) entry which is preliminary data.</text>
</comment>
<feature type="domain" description="Recombinase" evidence="3">
    <location>
        <begin position="157"/>
        <end position="279"/>
    </location>
</feature>
<dbReference type="Gene3D" id="3.40.50.1390">
    <property type="entry name" value="Resolvase, N-terminal catalytic domain"/>
    <property type="match status" value="1"/>
</dbReference>
<dbReference type="InterPro" id="IPR006119">
    <property type="entry name" value="Resolv_N"/>
</dbReference>
<reference evidence="4 5" key="1">
    <citation type="submission" date="2018-05" db="EMBL/GenBank/DDBJ databases">
        <title>The Hungate 1000. A catalogue of reference genomes from the rumen microbiome.</title>
        <authorList>
            <person name="Kelly W."/>
        </authorList>
    </citation>
    <scope>NUCLEOTIDE SEQUENCE [LARGE SCALE GENOMIC DNA]</scope>
    <source>
        <strain evidence="4 5">NLAE-zl-C242</strain>
    </source>
</reference>
<dbReference type="SMART" id="SM00857">
    <property type="entry name" value="Resolvase"/>
    <property type="match status" value="1"/>
</dbReference>
<dbReference type="CDD" id="cd00338">
    <property type="entry name" value="Ser_Recombinase"/>
    <property type="match status" value="1"/>
</dbReference>
<evidence type="ECO:0000256" key="1">
    <source>
        <dbReference type="SAM" id="Coils"/>
    </source>
</evidence>
<dbReference type="Pfam" id="PF13408">
    <property type="entry name" value="Zn_ribbon_recom"/>
    <property type="match status" value="1"/>
</dbReference>
<dbReference type="AlphaFoldDB" id="A0A2Y9C5Q9"/>
<dbReference type="PANTHER" id="PTHR30461:SF23">
    <property type="entry name" value="DNA RECOMBINASE-RELATED"/>
    <property type="match status" value="1"/>
</dbReference>
<name>A0A2Y9C5Q9_9FIRM</name>
<dbReference type="SUPFAM" id="SSF53041">
    <property type="entry name" value="Resolvase-like"/>
    <property type="match status" value="1"/>
</dbReference>
<dbReference type="PANTHER" id="PTHR30461">
    <property type="entry name" value="DNA-INVERTASE FROM LAMBDOID PROPHAGE"/>
    <property type="match status" value="1"/>
</dbReference>
<gene>
    <name evidence="4" type="ORF">A8806_109177</name>
</gene>
<accession>A0A2Y9C5Q9</accession>
<organism evidence="4 5">
    <name type="scientific">Faecalicatena orotica</name>
    <dbReference type="NCBI Taxonomy" id="1544"/>
    <lineage>
        <taxon>Bacteria</taxon>
        <taxon>Bacillati</taxon>
        <taxon>Bacillota</taxon>
        <taxon>Clostridia</taxon>
        <taxon>Lachnospirales</taxon>
        <taxon>Lachnospiraceae</taxon>
        <taxon>Faecalicatena</taxon>
    </lineage>
</organism>
<proteinExistence type="predicted"/>
<dbReference type="Pfam" id="PF00239">
    <property type="entry name" value="Resolvase"/>
    <property type="match status" value="1"/>
</dbReference>